<feature type="transmembrane region" description="Helical" evidence="6">
    <location>
        <begin position="51"/>
        <end position="72"/>
    </location>
</feature>
<protein>
    <submittedName>
        <fullName evidence="7">Uncharacterized protein</fullName>
    </submittedName>
</protein>
<comment type="subcellular location">
    <subcellularLocation>
        <location evidence="1">Endoplasmic reticulum membrane</location>
        <topology evidence="1">Multi-pass membrane protein</topology>
    </subcellularLocation>
</comment>
<dbReference type="EMBL" id="JAEVFJ010000069">
    <property type="protein sequence ID" value="KAH8075863.1"/>
    <property type="molecule type" value="Genomic_DNA"/>
</dbReference>
<evidence type="ECO:0000313" key="7">
    <source>
        <dbReference type="EMBL" id="KAH8075863.1"/>
    </source>
</evidence>
<dbReference type="Proteomes" id="UP000813824">
    <property type="component" value="Unassembled WGS sequence"/>
</dbReference>
<evidence type="ECO:0000313" key="8">
    <source>
        <dbReference type="Proteomes" id="UP000813824"/>
    </source>
</evidence>
<evidence type="ECO:0000256" key="3">
    <source>
        <dbReference type="ARBA" id="ARBA00022824"/>
    </source>
</evidence>
<keyword evidence="4 6" id="KW-1133">Transmembrane helix</keyword>
<evidence type="ECO:0000256" key="4">
    <source>
        <dbReference type="ARBA" id="ARBA00022989"/>
    </source>
</evidence>
<keyword evidence="2 6" id="KW-0812">Transmembrane</keyword>
<dbReference type="GO" id="GO:0005789">
    <property type="term" value="C:endoplasmic reticulum membrane"/>
    <property type="evidence" value="ECO:0007669"/>
    <property type="project" value="UniProtKB-SubCell"/>
</dbReference>
<gene>
    <name evidence="7" type="ORF">BXZ70DRAFT_870229</name>
</gene>
<reference evidence="7" key="1">
    <citation type="journal article" date="2021" name="New Phytol.">
        <title>Evolutionary innovations through gain and loss of genes in the ectomycorrhizal Boletales.</title>
        <authorList>
            <person name="Wu G."/>
            <person name="Miyauchi S."/>
            <person name="Morin E."/>
            <person name="Kuo A."/>
            <person name="Drula E."/>
            <person name="Varga T."/>
            <person name="Kohler A."/>
            <person name="Feng B."/>
            <person name="Cao Y."/>
            <person name="Lipzen A."/>
            <person name="Daum C."/>
            <person name="Hundley H."/>
            <person name="Pangilinan J."/>
            <person name="Johnson J."/>
            <person name="Barry K."/>
            <person name="LaButti K."/>
            <person name="Ng V."/>
            <person name="Ahrendt S."/>
            <person name="Min B."/>
            <person name="Choi I.G."/>
            <person name="Park H."/>
            <person name="Plett J.M."/>
            <person name="Magnuson J."/>
            <person name="Spatafora J.W."/>
            <person name="Nagy L.G."/>
            <person name="Henrissat B."/>
            <person name="Grigoriev I.V."/>
            <person name="Yang Z.L."/>
            <person name="Xu J."/>
            <person name="Martin F.M."/>
        </authorList>
    </citation>
    <scope>NUCLEOTIDE SEQUENCE</scope>
    <source>
        <strain evidence="7">KKN 215</strain>
    </source>
</reference>
<organism evidence="7 8">
    <name type="scientific">Cristinia sonorae</name>
    <dbReference type="NCBI Taxonomy" id="1940300"/>
    <lineage>
        <taxon>Eukaryota</taxon>
        <taxon>Fungi</taxon>
        <taxon>Dikarya</taxon>
        <taxon>Basidiomycota</taxon>
        <taxon>Agaricomycotina</taxon>
        <taxon>Agaricomycetes</taxon>
        <taxon>Agaricomycetidae</taxon>
        <taxon>Agaricales</taxon>
        <taxon>Pleurotineae</taxon>
        <taxon>Stephanosporaceae</taxon>
        <taxon>Cristinia</taxon>
    </lineage>
</organism>
<accession>A0A8K0UE46</accession>
<keyword evidence="3" id="KW-0256">Endoplasmic reticulum</keyword>
<name>A0A8K0UE46_9AGAR</name>
<evidence type="ECO:0000256" key="1">
    <source>
        <dbReference type="ARBA" id="ARBA00004477"/>
    </source>
</evidence>
<dbReference type="OrthoDB" id="202672at2759"/>
<keyword evidence="8" id="KW-1185">Reference proteome</keyword>
<dbReference type="AlphaFoldDB" id="A0A8K0UE46"/>
<sequence>WRRAPSVTSVLLNLDLPYRPPKSAFGKWVWRKRVWLETTFALSVLEPWEKLLVLCVTYFTLVLVFIGLFTYAPQRISLGYSRMVYYFHGHQ</sequence>
<feature type="non-terminal residue" evidence="7">
    <location>
        <position position="91"/>
    </location>
</feature>
<dbReference type="InterPro" id="IPR024512">
    <property type="entry name" value="Ser_palmitoyltrfase_ssu-like"/>
</dbReference>
<dbReference type="Pfam" id="PF11779">
    <property type="entry name" value="SPT_ssu-like"/>
    <property type="match status" value="1"/>
</dbReference>
<evidence type="ECO:0000256" key="5">
    <source>
        <dbReference type="ARBA" id="ARBA00023136"/>
    </source>
</evidence>
<evidence type="ECO:0000256" key="6">
    <source>
        <dbReference type="SAM" id="Phobius"/>
    </source>
</evidence>
<evidence type="ECO:0000256" key="2">
    <source>
        <dbReference type="ARBA" id="ARBA00022692"/>
    </source>
</evidence>
<feature type="non-terminal residue" evidence="7">
    <location>
        <position position="1"/>
    </location>
</feature>
<comment type="caution">
    <text evidence="7">The sequence shown here is derived from an EMBL/GenBank/DDBJ whole genome shotgun (WGS) entry which is preliminary data.</text>
</comment>
<keyword evidence="5 6" id="KW-0472">Membrane</keyword>
<proteinExistence type="predicted"/>